<keyword evidence="3" id="KW-1185">Reference proteome</keyword>
<accession>A0AAV6VW90</accession>
<gene>
    <name evidence="2" type="ORF">JTE90_028570</name>
</gene>
<feature type="region of interest" description="Disordered" evidence="1">
    <location>
        <begin position="1"/>
        <end position="48"/>
    </location>
</feature>
<dbReference type="Proteomes" id="UP000827092">
    <property type="component" value="Unassembled WGS sequence"/>
</dbReference>
<evidence type="ECO:0000256" key="1">
    <source>
        <dbReference type="SAM" id="MobiDB-lite"/>
    </source>
</evidence>
<comment type="caution">
    <text evidence="2">The sequence shown here is derived from an EMBL/GenBank/DDBJ whole genome shotgun (WGS) entry which is preliminary data.</text>
</comment>
<evidence type="ECO:0000313" key="2">
    <source>
        <dbReference type="EMBL" id="KAG8200393.1"/>
    </source>
</evidence>
<dbReference type="AlphaFoldDB" id="A0AAV6VW90"/>
<feature type="compositionally biased region" description="Gly residues" evidence="1">
    <location>
        <begin position="1"/>
        <end position="12"/>
    </location>
</feature>
<sequence length="74" mass="8152">MEQGRKGGSGGRGRPRRLKSQGSRGTTLSIDDWGSSSATQEESVHPRDLLGARVEELETQLRENIKTCRNIGEK</sequence>
<dbReference type="EMBL" id="JAFNEN010000016">
    <property type="protein sequence ID" value="KAG8200393.1"/>
    <property type="molecule type" value="Genomic_DNA"/>
</dbReference>
<organism evidence="2 3">
    <name type="scientific">Oedothorax gibbosus</name>
    <dbReference type="NCBI Taxonomy" id="931172"/>
    <lineage>
        <taxon>Eukaryota</taxon>
        <taxon>Metazoa</taxon>
        <taxon>Ecdysozoa</taxon>
        <taxon>Arthropoda</taxon>
        <taxon>Chelicerata</taxon>
        <taxon>Arachnida</taxon>
        <taxon>Araneae</taxon>
        <taxon>Araneomorphae</taxon>
        <taxon>Entelegynae</taxon>
        <taxon>Araneoidea</taxon>
        <taxon>Linyphiidae</taxon>
        <taxon>Erigoninae</taxon>
        <taxon>Oedothorax</taxon>
    </lineage>
</organism>
<evidence type="ECO:0000313" key="3">
    <source>
        <dbReference type="Proteomes" id="UP000827092"/>
    </source>
</evidence>
<proteinExistence type="predicted"/>
<name>A0AAV6VW90_9ARAC</name>
<reference evidence="2 3" key="1">
    <citation type="journal article" date="2022" name="Nat. Ecol. Evol.">
        <title>A masculinizing supergene underlies an exaggerated male reproductive morph in a spider.</title>
        <authorList>
            <person name="Hendrickx F."/>
            <person name="De Corte Z."/>
            <person name="Sonet G."/>
            <person name="Van Belleghem S.M."/>
            <person name="Kostlbacher S."/>
            <person name="Vangestel C."/>
        </authorList>
    </citation>
    <scope>NUCLEOTIDE SEQUENCE [LARGE SCALE GENOMIC DNA]</scope>
    <source>
        <strain evidence="2">W744_W776</strain>
    </source>
</reference>
<protein>
    <submittedName>
        <fullName evidence="2">Uncharacterized protein</fullName>
    </submittedName>
</protein>
<feature type="compositionally biased region" description="Polar residues" evidence="1">
    <location>
        <begin position="20"/>
        <end position="41"/>
    </location>
</feature>